<organism evidence="3 4">
    <name type="scientific">Haloprofundus marisrubri</name>
    <dbReference type="NCBI Taxonomy" id="1514971"/>
    <lineage>
        <taxon>Archaea</taxon>
        <taxon>Methanobacteriati</taxon>
        <taxon>Methanobacteriota</taxon>
        <taxon>Stenosarchaea group</taxon>
        <taxon>Halobacteria</taxon>
        <taxon>Halobacteriales</taxon>
        <taxon>Haloferacaceae</taxon>
        <taxon>Haloprofundus</taxon>
    </lineage>
</organism>
<feature type="domain" description="PF0610-like rubredoxin-like zinc beta-ribbon C-terminal" evidence="2">
    <location>
        <begin position="58"/>
        <end position="95"/>
    </location>
</feature>
<reference evidence="3 4" key="1">
    <citation type="submission" date="2015-12" db="EMBL/GenBank/DDBJ databases">
        <title>Haloprofundus marisrubri gen. nov., sp. nov., an extremely halophilic archaeon isolated from the Discovery deep brine-seawater interface in the Red Sea.</title>
        <authorList>
            <person name="Zhang G."/>
            <person name="Stingl U."/>
            <person name="Rashid M."/>
        </authorList>
    </citation>
    <scope>NUCLEOTIDE SEQUENCE [LARGE SCALE GENOMIC DNA]</scope>
    <source>
        <strain evidence="3 4">SB9</strain>
    </source>
</reference>
<dbReference type="InterPro" id="IPR036390">
    <property type="entry name" value="WH_DNA-bd_sf"/>
</dbReference>
<proteinExistence type="predicted"/>
<dbReference type="InterPro" id="IPR036388">
    <property type="entry name" value="WH-like_DNA-bd_sf"/>
</dbReference>
<dbReference type="Proteomes" id="UP000054387">
    <property type="component" value="Unassembled WGS sequence"/>
</dbReference>
<evidence type="ECO:0000313" key="3">
    <source>
        <dbReference type="EMBL" id="KTG09927.1"/>
    </source>
</evidence>
<dbReference type="RefSeq" id="WP_058581282.1">
    <property type="nucleotide sequence ID" value="NZ_LOPU01000018.1"/>
</dbReference>
<evidence type="ECO:0000313" key="4">
    <source>
        <dbReference type="Proteomes" id="UP000054387"/>
    </source>
</evidence>
<keyword evidence="4" id="KW-1185">Reference proteome</keyword>
<dbReference type="InterPro" id="IPR038767">
    <property type="entry name" value="PF0610-like"/>
</dbReference>
<dbReference type="InterPro" id="IPR049159">
    <property type="entry name" value="PF0610-like_wHTH_N"/>
</dbReference>
<evidence type="ECO:0000259" key="2">
    <source>
        <dbReference type="Pfam" id="PF23470"/>
    </source>
</evidence>
<dbReference type="PANTHER" id="PTHR40663">
    <property type="match status" value="1"/>
</dbReference>
<feature type="domain" description="PF0610-like winged HTH N-terminal" evidence="1">
    <location>
        <begin position="6"/>
        <end position="55"/>
    </location>
</feature>
<dbReference type="PANTHER" id="PTHR40663:SF2">
    <property type="entry name" value="TRANSCRIPTIONAL REGULATOR"/>
    <property type="match status" value="1"/>
</dbReference>
<dbReference type="InterPro" id="IPR057022">
    <property type="entry name" value="PF0610-like_Zn_ribbon_C"/>
</dbReference>
<dbReference type="EMBL" id="LOPU01000018">
    <property type="protein sequence ID" value="KTG09927.1"/>
    <property type="molecule type" value="Genomic_DNA"/>
</dbReference>
<dbReference type="Gene3D" id="1.10.10.10">
    <property type="entry name" value="Winged helix-like DNA-binding domain superfamily/Winged helix DNA-binding domain"/>
    <property type="match status" value="1"/>
</dbReference>
<dbReference type="OrthoDB" id="30924at2157"/>
<comment type="caution">
    <text evidence="3">The sequence shown here is derived from an EMBL/GenBank/DDBJ whole genome shotgun (WGS) entry which is preliminary data.</text>
</comment>
<sequence length="95" mass="10621">MNDTETTRQRIADALRAEPMTASGLSSEVDAPRSVVYDHLRHVAQSLDGSDERFLVAPPECRNCGFSNFDDPVNYPSRCPDCRSESIEEAVFKIE</sequence>
<name>A0A0W1R9A2_9EURY</name>
<protein>
    <submittedName>
        <fullName evidence="3">Transcriptional regulator</fullName>
    </submittedName>
</protein>
<evidence type="ECO:0000259" key="1">
    <source>
        <dbReference type="Pfam" id="PF21476"/>
    </source>
</evidence>
<dbReference type="STRING" id="1514971.AUR64_09895"/>
<dbReference type="Pfam" id="PF21476">
    <property type="entry name" value="PF0610-like_N"/>
    <property type="match status" value="1"/>
</dbReference>
<dbReference type="Pfam" id="PF23470">
    <property type="entry name" value="Zn_ribbon_PF0610"/>
    <property type="match status" value="1"/>
</dbReference>
<accession>A0A0W1R9A2</accession>
<gene>
    <name evidence="3" type="ORF">AUR64_09895</name>
</gene>
<dbReference type="AlphaFoldDB" id="A0A0W1R9A2"/>
<dbReference type="SUPFAM" id="SSF46785">
    <property type="entry name" value="Winged helix' DNA-binding domain"/>
    <property type="match status" value="1"/>
</dbReference>